<feature type="region of interest" description="Disordered" evidence="1">
    <location>
        <begin position="24"/>
        <end position="141"/>
    </location>
</feature>
<evidence type="ECO:0000313" key="3">
    <source>
        <dbReference type="Proteomes" id="UP000490535"/>
    </source>
</evidence>
<feature type="compositionally biased region" description="Polar residues" evidence="1">
    <location>
        <begin position="24"/>
        <end position="34"/>
    </location>
</feature>
<evidence type="ECO:0008006" key="4">
    <source>
        <dbReference type="Google" id="ProtNLM"/>
    </source>
</evidence>
<feature type="compositionally biased region" description="Polar residues" evidence="1">
    <location>
        <begin position="126"/>
        <end position="141"/>
    </location>
</feature>
<proteinExistence type="predicted"/>
<dbReference type="EMBL" id="WNDP01000315">
    <property type="protein sequence ID" value="KAF1010605.1"/>
    <property type="molecule type" value="Genomic_DNA"/>
</dbReference>
<evidence type="ECO:0000313" key="2">
    <source>
        <dbReference type="EMBL" id="KAF1010605.1"/>
    </source>
</evidence>
<protein>
    <recommendedName>
        <fullName evidence="4">Collagen-like protein</fullName>
    </recommendedName>
</protein>
<dbReference type="InterPro" id="IPR008160">
    <property type="entry name" value="Collagen"/>
</dbReference>
<organism evidence="2 3">
    <name type="scientific">Acinetobacter bereziniae</name>
    <name type="common">Acinetobacter genomosp. 10</name>
    <dbReference type="NCBI Taxonomy" id="106648"/>
    <lineage>
        <taxon>Bacteria</taxon>
        <taxon>Pseudomonadati</taxon>
        <taxon>Pseudomonadota</taxon>
        <taxon>Gammaproteobacteria</taxon>
        <taxon>Moraxellales</taxon>
        <taxon>Moraxellaceae</taxon>
        <taxon>Acinetobacter</taxon>
    </lineage>
</organism>
<dbReference type="Pfam" id="PF01391">
    <property type="entry name" value="Collagen"/>
    <property type="match status" value="1"/>
</dbReference>
<dbReference type="Proteomes" id="UP000490535">
    <property type="component" value="Unassembled WGS sequence"/>
</dbReference>
<gene>
    <name evidence="2" type="ORF">GAK29_05043</name>
</gene>
<accession>A0A833PAG2</accession>
<name>A0A833PAG2_ACIBZ</name>
<feature type="compositionally biased region" description="Basic and acidic residues" evidence="1">
    <location>
        <begin position="43"/>
        <end position="120"/>
    </location>
</feature>
<reference evidence="3" key="1">
    <citation type="journal article" date="2020" name="MBio">
        <title>Horizontal gene transfer to a defensive symbiont with a reduced genome amongst a multipartite beetle microbiome.</title>
        <authorList>
            <person name="Waterworth S.C."/>
            <person name="Florez L.V."/>
            <person name="Rees E.R."/>
            <person name="Hertweck C."/>
            <person name="Kaltenpoth M."/>
            <person name="Kwan J.C."/>
        </authorList>
    </citation>
    <scope>NUCLEOTIDE SEQUENCE [LARGE SCALE GENOMIC DNA]</scope>
</reference>
<dbReference type="PANTHER" id="PTHR24637:SF421">
    <property type="entry name" value="CUTICLE COLLAGEN DPY-2"/>
    <property type="match status" value="1"/>
</dbReference>
<dbReference type="PANTHER" id="PTHR24637">
    <property type="entry name" value="COLLAGEN"/>
    <property type="match status" value="1"/>
</dbReference>
<dbReference type="AlphaFoldDB" id="A0A833PAG2"/>
<evidence type="ECO:0000256" key="1">
    <source>
        <dbReference type="SAM" id="MobiDB-lite"/>
    </source>
</evidence>
<sequence>MANEPISQRPRASSIQDVDLLLISQKQSDDSYVSRSVEAINLKGKDGEPGEKGDPGKDGEPGEKGDPGKDGEPGEKGDPGKDGEPGEKGDPGKDGEPGEKGDPGKDGEPGEKGDPGKDGEPGPIKSTYNTQMSLSPDYQNNQNSLTSAAGYFLKRDLTSNSFSCHLYYKTRLYIPDIPQTRTPLITAKLLSMFVYLDQNGNILESVHAQIFSGNPEFHSSSRRWYIEVKVIVHDVVVSTEVGAKQIGVISDSTSIINGSEAKRLNYSSDLSGMAGVLPRALDNETIAGPKIAVAAL</sequence>
<comment type="caution">
    <text evidence="2">The sequence shown here is derived from an EMBL/GenBank/DDBJ whole genome shotgun (WGS) entry which is preliminary data.</text>
</comment>